<dbReference type="Gene3D" id="3.40.50.410">
    <property type="entry name" value="von Willebrand factor, type A domain"/>
    <property type="match status" value="1"/>
</dbReference>
<dbReference type="EMBL" id="JBHRYJ010000001">
    <property type="protein sequence ID" value="MFC3674511.1"/>
    <property type="molecule type" value="Genomic_DNA"/>
</dbReference>
<dbReference type="InterPro" id="IPR036465">
    <property type="entry name" value="vWFA_dom_sf"/>
</dbReference>
<dbReference type="Proteomes" id="UP001595711">
    <property type="component" value="Unassembled WGS sequence"/>
</dbReference>
<gene>
    <name evidence="1" type="ORF">ACFOOQ_03090</name>
</gene>
<dbReference type="SUPFAM" id="SSF53300">
    <property type="entry name" value="vWA-like"/>
    <property type="match status" value="1"/>
</dbReference>
<dbReference type="RefSeq" id="WP_379721617.1">
    <property type="nucleotide sequence ID" value="NZ_JBHRYJ010000001.1"/>
</dbReference>
<proteinExistence type="predicted"/>
<sequence length="286" mass="30534">MLLRPVVASVLALVAAAGFLLPRMATAGEKPAVDLALMLAVDISGSIDLDEARLQREGYAQAISDPAVIKAITSGINGRIAVAYFEWSDSYTQNALLDWTVISDRASAEAVARKLTAEPITTARRTSISGAIQFALPRFAGLPYTALRRVLDISGDGPNNDGGPVDLARDAALAAGIAINGLPIMNGRQNSWGFPTLPDLDKYYEGCVIGGPGAFVVVAEDFASFDVAVRRKLILEIAAAPVPTPATRPRVIRAQTAGGYGQNGYDRGCDIGEKQSREFWRRRFDQ</sequence>
<dbReference type="InterPro" id="IPR010607">
    <property type="entry name" value="DUF1194"/>
</dbReference>
<evidence type="ECO:0000313" key="1">
    <source>
        <dbReference type="EMBL" id="MFC3674511.1"/>
    </source>
</evidence>
<protein>
    <submittedName>
        <fullName evidence="1">DUF1194 domain-containing protein</fullName>
    </submittedName>
</protein>
<keyword evidence="2" id="KW-1185">Reference proteome</keyword>
<name>A0ABV7VCH4_9PROT</name>
<organism evidence="1 2">
    <name type="scientific">Ferrovibrio xuzhouensis</name>
    <dbReference type="NCBI Taxonomy" id="1576914"/>
    <lineage>
        <taxon>Bacteria</taxon>
        <taxon>Pseudomonadati</taxon>
        <taxon>Pseudomonadota</taxon>
        <taxon>Alphaproteobacteria</taxon>
        <taxon>Rhodospirillales</taxon>
        <taxon>Rhodospirillaceae</taxon>
        <taxon>Ferrovibrio</taxon>
    </lineage>
</organism>
<evidence type="ECO:0000313" key="2">
    <source>
        <dbReference type="Proteomes" id="UP001595711"/>
    </source>
</evidence>
<accession>A0ABV7VCH4</accession>
<dbReference type="Pfam" id="PF06707">
    <property type="entry name" value="DUF1194"/>
    <property type="match status" value="1"/>
</dbReference>
<comment type="caution">
    <text evidence="1">The sequence shown here is derived from an EMBL/GenBank/DDBJ whole genome shotgun (WGS) entry which is preliminary data.</text>
</comment>
<reference evidence="2" key="1">
    <citation type="journal article" date="2019" name="Int. J. Syst. Evol. Microbiol.">
        <title>The Global Catalogue of Microorganisms (GCM) 10K type strain sequencing project: providing services to taxonomists for standard genome sequencing and annotation.</title>
        <authorList>
            <consortium name="The Broad Institute Genomics Platform"/>
            <consortium name="The Broad Institute Genome Sequencing Center for Infectious Disease"/>
            <person name="Wu L."/>
            <person name="Ma J."/>
        </authorList>
    </citation>
    <scope>NUCLEOTIDE SEQUENCE [LARGE SCALE GENOMIC DNA]</scope>
    <source>
        <strain evidence="2">KCTC 42182</strain>
    </source>
</reference>